<feature type="compositionally biased region" description="Low complexity" evidence="2">
    <location>
        <begin position="78"/>
        <end position="90"/>
    </location>
</feature>
<organism evidence="5 6">
    <name type="scientific">Haliangium ochraceum (strain DSM 14365 / JCM 11303 / SMP-2)</name>
    <dbReference type="NCBI Taxonomy" id="502025"/>
    <lineage>
        <taxon>Bacteria</taxon>
        <taxon>Pseudomonadati</taxon>
        <taxon>Myxococcota</taxon>
        <taxon>Polyangia</taxon>
        <taxon>Haliangiales</taxon>
        <taxon>Kofleriaceae</taxon>
        <taxon>Haliangium</taxon>
    </lineage>
</organism>
<dbReference type="KEGG" id="hoh:Hoch_1529"/>
<dbReference type="Proteomes" id="UP000001880">
    <property type="component" value="Chromosome"/>
</dbReference>
<feature type="chain" id="PRO_5003011585" description="Tetratricopeptide repeat protein" evidence="4">
    <location>
        <begin position="26"/>
        <end position="395"/>
    </location>
</feature>
<feature type="coiled-coil region" evidence="1">
    <location>
        <begin position="206"/>
        <end position="261"/>
    </location>
</feature>
<evidence type="ECO:0000256" key="3">
    <source>
        <dbReference type="SAM" id="Phobius"/>
    </source>
</evidence>
<dbReference type="HOGENOM" id="CLU_697853_0_0_7"/>
<reference evidence="5 6" key="1">
    <citation type="journal article" date="2010" name="Stand. Genomic Sci.">
        <title>Complete genome sequence of Haliangium ochraceum type strain (SMP-2).</title>
        <authorList>
            <consortium name="US DOE Joint Genome Institute (JGI-PGF)"/>
            <person name="Ivanova N."/>
            <person name="Daum C."/>
            <person name="Lang E."/>
            <person name="Abt B."/>
            <person name="Kopitz M."/>
            <person name="Saunders E."/>
            <person name="Lapidus A."/>
            <person name="Lucas S."/>
            <person name="Glavina Del Rio T."/>
            <person name="Nolan M."/>
            <person name="Tice H."/>
            <person name="Copeland A."/>
            <person name="Cheng J.F."/>
            <person name="Chen F."/>
            <person name="Bruce D."/>
            <person name="Goodwin L."/>
            <person name="Pitluck S."/>
            <person name="Mavromatis K."/>
            <person name="Pati A."/>
            <person name="Mikhailova N."/>
            <person name="Chen A."/>
            <person name="Palaniappan K."/>
            <person name="Land M."/>
            <person name="Hauser L."/>
            <person name="Chang Y.J."/>
            <person name="Jeffries C.D."/>
            <person name="Detter J.C."/>
            <person name="Brettin T."/>
            <person name="Rohde M."/>
            <person name="Goker M."/>
            <person name="Bristow J."/>
            <person name="Markowitz V."/>
            <person name="Eisen J.A."/>
            <person name="Hugenholtz P."/>
            <person name="Kyrpides N.C."/>
            <person name="Klenk H.P."/>
        </authorList>
    </citation>
    <scope>NUCLEOTIDE SEQUENCE [LARGE SCALE GENOMIC DNA]</scope>
    <source>
        <strain evidence="6">DSM 14365 / CIP 107738 / JCM 11303 / AJ 13395 / SMP-2</strain>
    </source>
</reference>
<protein>
    <recommendedName>
        <fullName evidence="7">Tetratricopeptide repeat protein</fullName>
    </recommendedName>
</protein>
<dbReference type="STRING" id="502025.Hoch_1529"/>
<evidence type="ECO:0000256" key="1">
    <source>
        <dbReference type="SAM" id="Coils"/>
    </source>
</evidence>
<dbReference type="EMBL" id="CP001804">
    <property type="protein sequence ID" value="ACY14081.1"/>
    <property type="molecule type" value="Genomic_DNA"/>
</dbReference>
<gene>
    <name evidence="5" type="ordered locus">Hoch_1529</name>
</gene>
<keyword evidence="6" id="KW-1185">Reference proteome</keyword>
<feature type="signal peptide" evidence="4">
    <location>
        <begin position="1"/>
        <end position="25"/>
    </location>
</feature>
<keyword evidence="4" id="KW-0732">Signal</keyword>
<feature type="region of interest" description="Disordered" evidence="2">
    <location>
        <begin position="46"/>
        <end position="110"/>
    </location>
</feature>
<dbReference type="eggNOG" id="COG0457">
    <property type="taxonomic scope" value="Bacteria"/>
</dbReference>
<keyword evidence="3" id="KW-1133">Transmembrane helix</keyword>
<accession>D0LVU7</accession>
<feature type="transmembrane region" description="Helical" evidence="3">
    <location>
        <begin position="283"/>
        <end position="302"/>
    </location>
</feature>
<keyword evidence="3" id="KW-0812">Transmembrane</keyword>
<evidence type="ECO:0008006" key="7">
    <source>
        <dbReference type="Google" id="ProtNLM"/>
    </source>
</evidence>
<feature type="compositionally biased region" description="Basic residues" evidence="2">
    <location>
        <begin position="56"/>
        <end position="70"/>
    </location>
</feature>
<dbReference type="RefSeq" id="WP_012826690.1">
    <property type="nucleotide sequence ID" value="NC_013440.1"/>
</dbReference>
<evidence type="ECO:0000313" key="6">
    <source>
        <dbReference type="Proteomes" id="UP000001880"/>
    </source>
</evidence>
<keyword evidence="1" id="KW-0175">Coiled coil</keyword>
<proteinExistence type="predicted"/>
<dbReference type="AlphaFoldDB" id="D0LVU7"/>
<evidence type="ECO:0000313" key="5">
    <source>
        <dbReference type="EMBL" id="ACY14081.1"/>
    </source>
</evidence>
<name>D0LVU7_HALO1</name>
<feature type="compositionally biased region" description="Basic and acidic residues" evidence="2">
    <location>
        <begin position="94"/>
        <end position="110"/>
    </location>
</feature>
<evidence type="ECO:0000256" key="4">
    <source>
        <dbReference type="SAM" id="SignalP"/>
    </source>
</evidence>
<feature type="transmembrane region" description="Helical" evidence="3">
    <location>
        <begin position="335"/>
        <end position="355"/>
    </location>
</feature>
<sequence>MRQARVGRRWTARLVAVAVAVAVFAGDDGGELGADGELVPAAWAQAAGGDKAGGKSARKSKRARRGKNAGKKADESAGKAAEAGKTAETDQAAENDKVAADAGPKLDPRQARKLIRDAESAMELGKYKVTAKLLEQAYQFDPQAILLYNIGVAYQRSYNKDLDAEDGQLALAAYERFLVETKDQHSYEAIDAGIARDELKGAVDTISGTEEKLNEAQASLRAANARVEALENELRDTAEAHASAEAKASDALGQVADLQAERTRWRVQALSGSGGSPGLRHTGAGLFAVGGLALGAGIFYGLDAMRLERRINGDTGWGRLYPDLVSDGEAAERNMIILTSVGSAMLIGGGVLYYLGARTPAALDEETGRASAAGDLAIRPQVSPTAAMVHVGGSF</sequence>
<evidence type="ECO:0000256" key="2">
    <source>
        <dbReference type="SAM" id="MobiDB-lite"/>
    </source>
</evidence>
<keyword evidence="3" id="KW-0472">Membrane</keyword>